<evidence type="ECO:0000256" key="3">
    <source>
        <dbReference type="ARBA" id="ARBA00013657"/>
    </source>
</evidence>
<keyword evidence="10 12" id="KW-0472">Membrane</keyword>
<dbReference type="InterPro" id="IPR004692">
    <property type="entry name" value="SecG"/>
</dbReference>
<protein>
    <recommendedName>
        <fullName evidence="4">Probable protein-export membrane protein SecG</fullName>
    </recommendedName>
    <alternativeName>
        <fullName evidence="3">Probable protein-export membrane protein secG</fullName>
    </alternativeName>
</protein>
<dbReference type="GO" id="GO:0009306">
    <property type="term" value="P:protein secretion"/>
    <property type="evidence" value="ECO:0007669"/>
    <property type="project" value="InterPro"/>
</dbReference>
<evidence type="ECO:0000256" key="7">
    <source>
        <dbReference type="ARBA" id="ARBA00022927"/>
    </source>
</evidence>
<evidence type="ECO:0000313" key="13">
    <source>
        <dbReference type="EMBL" id="CAI7998238.1"/>
    </source>
</evidence>
<dbReference type="AlphaFoldDB" id="A0AA35W6R4"/>
<evidence type="ECO:0000256" key="11">
    <source>
        <dbReference type="ARBA" id="ARBA00025638"/>
    </source>
</evidence>
<keyword evidence="14" id="KW-1185">Reference proteome</keyword>
<comment type="subcellular location">
    <subcellularLocation>
        <location evidence="1">Membrane</location>
        <topology evidence="1">Multi-pass membrane protein</topology>
    </subcellularLocation>
</comment>
<name>A0AA35W6R4_GEOBA</name>
<reference evidence="13" key="1">
    <citation type="submission" date="2023-03" db="EMBL/GenBank/DDBJ databases">
        <authorList>
            <person name="Steffen K."/>
            <person name="Cardenas P."/>
        </authorList>
    </citation>
    <scope>NUCLEOTIDE SEQUENCE</scope>
</reference>
<dbReference type="GO" id="GO:0016020">
    <property type="term" value="C:membrane"/>
    <property type="evidence" value="ECO:0007669"/>
    <property type="project" value="UniProtKB-SubCell"/>
</dbReference>
<evidence type="ECO:0000256" key="1">
    <source>
        <dbReference type="ARBA" id="ARBA00004141"/>
    </source>
</evidence>
<feature type="transmembrane region" description="Helical" evidence="12">
    <location>
        <begin position="48"/>
        <end position="69"/>
    </location>
</feature>
<keyword evidence="5" id="KW-0813">Transport</keyword>
<evidence type="ECO:0000256" key="10">
    <source>
        <dbReference type="ARBA" id="ARBA00023136"/>
    </source>
</evidence>
<organism evidence="13 14">
    <name type="scientific">Geodia barretti</name>
    <name type="common">Barrett's horny sponge</name>
    <dbReference type="NCBI Taxonomy" id="519541"/>
    <lineage>
        <taxon>Eukaryota</taxon>
        <taxon>Metazoa</taxon>
        <taxon>Porifera</taxon>
        <taxon>Demospongiae</taxon>
        <taxon>Heteroscleromorpha</taxon>
        <taxon>Tetractinellida</taxon>
        <taxon>Astrophorina</taxon>
        <taxon>Geodiidae</taxon>
        <taxon>Geodia</taxon>
    </lineage>
</organism>
<dbReference type="Pfam" id="PF03840">
    <property type="entry name" value="SecG"/>
    <property type="match status" value="1"/>
</dbReference>
<keyword evidence="9" id="KW-0811">Translocation</keyword>
<evidence type="ECO:0000313" key="14">
    <source>
        <dbReference type="Proteomes" id="UP001174909"/>
    </source>
</evidence>
<evidence type="ECO:0000256" key="9">
    <source>
        <dbReference type="ARBA" id="ARBA00023010"/>
    </source>
</evidence>
<gene>
    <name evidence="13" type="ORF">GBAR_LOCUS2378</name>
</gene>
<dbReference type="NCBIfam" id="TIGR00810">
    <property type="entry name" value="secG"/>
    <property type="match status" value="1"/>
</dbReference>
<keyword evidence="8 12" id="KW-1133">Transmembrane helix</keyword>
<dbReference type="GO" id="GO:0015450">
    <property type="term" value="F:protein-transporting ATPase activity"/>
    <property type="evidence" value="ECO:0007669"/>
    <property type="project" value="InterPro"/>
</dbReference>
<evidence type="ECO:0000256" key="5">
    <source>
        <dbReference type="ARBA" id="ARBA00022448"/>
    </source>
</evidence>
<sequence>MSLLNIAQIVTSIVLVLIILSQVREAGSGMFGSAQNTVRTRRGLERTMFQLTIALIVVFLLVSVLSARFTGS</sequence>
<evidence type="ECO:0000256" key="2">
    <source>
        <dbReference type="ARBA" id="ARBA00008445"/>
    </source>
</evidence>
<dbReference type="Proteomes" id="UP001174909">
    <property type="component" value="Unassembled WGS sequence"/>
</dbReference>
<keyword evidence="6 12" id="KW-0812">Transmembrane</keyword>
<dbReference type="EMBL" id="CASHTH010000343">
    <property type="protein sequence ID" value="CAI7998238.1"/>
    <property type="molecule type" value="Genomic_DNA"/>
</dbReference>
<evidence type="ECO:0000256" key="6">
    <source>
        <dbReference type="ARBA" id="ARBA00022692"/>
    </source>
</evidence>
<keyword evidence="7" id="KW-0653">Protein transport</keyword>
<comment type="caution">
    <text evidence="13">The sequence shown here is derived from an EMBL/GenBank/DDBJ whole genome shotgun (WGS) entry which is preliminary data.</text>
</comment>
<evidence type="ECO:0000256" key="12">
    <source>
        <dbReference type="SAM" id="Phobius"/>
    </source>
</evidence>
<feature type="transmembrane region" description="Helical" evidence="12">
    <location>
        <begin position="6"/>
        <end position="27"/>
    </location>
</feature>
<evidence type="ECO:0000256" key="8">
    <source>
        <dbReference type="ARBA" id="ARBA00022989"/>
    </source>
</evidence>
<accession>A0AA35W6R4</accession>
<proteinExistence type="inferred from homology"/>
<comment type="similarity">
    <text evidence="2">Belongs to the SecG family.</text>
</comment>
<comment type="function">
    <text evidence="11">Involved in protein export. Participates in an early event of protein translocation across the chloroplast thylakoid membrane.</text>
</comment>
<evidence type="ECO:0000256" key="4">
    <source>
        <dbReference type="ARBA" id="ARBA00015435"/>
    </source>
</evidence>